<evidence type="ECO:0000256" key="1">
    <source>
        <dbReference type="ARBA" id="ARBA00022679"/>
    </source>
</evidence>
<evidence type="ECO:0000259" key="3">
    <source>
        <dbReference type="Pfam" id="PF25087"/>
    </source>
</evidence>
<evidence type="ECO:0000313" key="5">
    <source>
        <dbReference type="Proteomes" id="UP001333102"/>
    </source>
</evidence>
<proteinExistence type="predicted"/>
<name>A0ABZ1BMT5_9FIRM</name>
<dbReference type="SUPFAM" id="SSF51161">
    <property type="entry name" value="Trimeric LpxA-like enzymes"/>
    <property type="match status" value="1"/>
</dbReference>
<accession>A0ABZ1BMT5</accession>
<reference evidence="5" key="1">
    <citation type="submission" date="2023-12" db="EMBL/GenBank/DDBJ databases">
        <title>Novel isolates from deep terrestrial aquifers shed light on the physiology and ecology of the class Limnochordia.</title>
        <authorList>
            <person name="Karnachuk O.V."/>
            <person name="Lukina A.P."/>
            <person name="Avakyan M.R."/>
            <person name="Kadnikov V."/>
            <person name="Begmatov S."/>
            <person name="Beletsky A.V."/>
            <person name="Mardanov A.V."/>
            <person name="Ravin N.V."/>
        </authorList>
    </citation>
    <scope>NUCLEOTIDE SEQUENCE [LARGE SCALE GENOMIC DNA]</scope>
    <source>
        <strain evidence="5">LN</strain>
    </source>
</reference>
<organism evidence="4 5">
    <name type="scientific">Geochorda subterranea</name>
    <dbReference type="NCBI Taxonomy" id="3109564"/>
    <lineage>
        <taxon>Bacteria</taxon>
        <taxon>Bacillati</taxon>
        <taxon>Bacillota</taxon>
        <taxon>Limnochordia</taxon>
        <taxon>Limnochordales</taxon>
        <taxon>Geochordaceae</taxon>
        <taxon>Geochorda</taxon>
    </lineage>
</organism>
<dbReference type="Pfam" id="PF25087">
    <property type="entry name" value="GMPPB_C"/>
    <property type="match status" value="1"/>
</dbReference>
<dbReference type="InterPro" id="IPR050065">
    <property type="entry name" value="GlmU-like"/>
</dbReference>
<dbReference type="InterPro" id="IPR056729">
    <property type="entry name" value="GMPPB_C"/>
</dbReference>
<keyword evidence="2" id="KW-0012">Acyltransferase</keyword>
<feature type="domain" description="Mannose-1-phosphate guanyltransferase C-terminal" evidence="3">
    <location>
        <begin position="76"/>
        <end position="158"/>
    </location>
</feature>
<dbReference type="Proteomes" id="UP001333102">
    <property type="component" value="Chromosome"/>
</dbReference>
<keyword evidence="1" id="KW-0808">Transferase</keyword>
<dbReference type="PANTHER" id="PTHR43584:SF8">
    <property type="entry name" value="N-ACETYLMURAMATE ALPHA-1-PHOSPHATE URIDYLYLTRANSFERASE"/>
    <property type="match status" value="1"/>
</dbReference>
<dbReference type="RefSeq" id="WP_324668271.1">
    <property type="nucleotide sequence ID" value="NZ_CP141614.1"/>
</dbReference>
<evidence type="ECO:0000313" key="4">
    <source>
        <dbReference type="EMBL" id="WRP13994.1"/>
    </source>
</evidence>
<dbReference type="InterPro" id="IPR011004">
    <property type="entry name" value="Trimer_LpxA-like_sf"/>
</dbReference>
<keyword evidence="5" id="KW-1185">Reference proteome</keyword>
<dbReference type="Gene3D" id="2.160.10.10">
    <property type="entry name" value="Hexapeptide repeat proteins"/>
    <property type="match status" value="1"/>
</dbReference>
<gene>
    <name evidence="4" type="ORF">VLY81_11245</name>
</gene>
<dbReference type="PANTHER" id="PTHR43584">
    <property type="entry name" value="NUCLEOTIDYL TRANSFERASE"/>
    <property type="match status" value="1"/>
</dbReference>
<protein>
    <recommendedName>
        <fullName evidence="3">Mannose-1-phosphate guanyltransferase C-terminal domain-containing protein</fullName>
    </recommendedName>
</protein>
<evidence type="ECO:0000256" key="2">
    <source>
        <dbReference type="ARBA" id="ARBA00023315"/>
    </source>
</evidence>
<dbReference type="CDD" id="cd05636">
    <property type="entry name" value="LbH_G1P_TT_C_like"/>
    <property type="match status" value="1"/>
</dbReference>
<dbReference type="EMBL" id="CP141614">
    <property type="protein sequence ID" value="WRP13994.1"/>
    <property type="molecule type" value="Genomic_DNA"/>
</dbReference>
<sequence length="230" mass="24166">MAEWWSAAYFFDLSAFEHRPLLEGVERVWEALRDLPRYIDEHVQPTLAGTIMPGAYVGERVQLGEGCVVEPGAMVKGPAIIGPGTVIRQGAYVREYVLIGAGCVVGHCTEVKGSILLDGAQAPHFNYVGDSILGRHCNLGAGTKLSNLKNDGTEVTVRGPEGQLVRTGLRKLGAIVGDGVATGCNAVTSPGALIGPGASIYANAVVRGFVPAGHVLKLRQAQELVPRASA</sequence>